<evidence type="ECO:0000259" key="1">
    <source>
        <dbReference type="Pfam" id="PF22688"/>
    </source>
</evidence>
<dbReference type="Gene3D" id="3.40.50.300">
    <property type="entry name" value="P-loop containing nucleotide triphosphate hydrolases"/>
    <property type="match status" value="1"/>
</dbReference>
<dbReference type="AlphaFoldDB" id="A0A7V2WVD6"/>
<dbReference type="GO" id="GO:0032297">
    <property type="term" value="P:negative regulation of DNA-templated DNA replication initiation"/>
    <property type="evidence" value="ECO:0007669"/>
    <property type="project" value="InterPro"/>
</dbReference>
<feature type="domain" description="Hda lid" evidence="1">
    <location>
        <begin position="169"/>
        <end position="232"/>
    </location>
</feature>
<dbReference type="PANTHER" id="PTHR30050:SF5">
    <property type="entry name" value="DNAA REGULATORY INACTIVATOR HDA"/>
    <property type="match status" value="1"/>
</dbReference>
<evidence type="ECO:0000313" key="2">
    <source>
        <dbReference type="EMBL" id="HFC92993.1"/>
    </source>
</evidence>
<organism evidence="2">
    <name type="scientific">Leucothrix mucor</name>
    <dbReference type="NCBI Taxonomy" id="45248"/>
    <lineage>
        <taxon>Bacteria</taxon>
        <taxon>Pseudomonadati</taxon>
        <taxon>Pseudomonadota</taxon>
        <taxon>Gammaproteobacteria</taxon>
        <taxon>Thiotrichales</taxon>
        <taxon>Thiotrichaceae</taxon>
        <taxon>Leucothrix</taxon>
    </lineage>
</organism>
<proteinExistence type="predicted"/>
<dbReference type="GO" id="GO:0006270">
    <property type="term" value="P:DNA replication initiation"/>
    <property type="evidence" value="ECO:0007669"/>
    <property type="project" value="TreeGrafter"/>
</dbReference>
<accession>A0A7V2WVD6</accession>
<dbReference type="NCBIfam" id="TIGR03420">
    <property type="entry name" value="DnaA_homol_Hda"/>
    <property type="match status" value="1"/>
</dbReference>
<dbReference type="InterPro" id="IPR017788">
    <property type="entry name" value="Hda"/>
</dbReference>
<dbReference type="Proteomes" id="UP000885750">
    <property type="component" value="Unassembled WGS sequence"/>
</dbReference>
<sequence>MSKQLTLKIALRDGLRFSSFYSNDQNSQTYFTLKAFSEALQTIGIQQIFLWGEEKSGKSHLLQACCYQLAEQGLHASYLPLKALSLYGIRILSGLHNSDLIVIDDIDVVLGNRNWEKALLKLINSALSSGQRLLFSATETPSNLKCHFPDLSLRLIGGSSYQIIALSNQEKPKILQSRAQQRGFILDDRVIDYIYKRYPHDMESLLKILDRLDRESLQKKAKITIPFVKQVLDS</sequence>
<reference evidence="2" key="1">
    <citation type="journal article" date="2020" name="mSystems">
        <title>Genome- and Community-Level Interaction Insights into Carbon Utilization and Element Cycling Functions of Hydrothermarchaeota in Hydrothermal Sediment.</title>
        <authorList>
            <person name="Zhou Z."/>
            <person name="Liu Y."/>
            <person name="Xu W."/>
            <person name="Pan J."/>
            <person name="Luo Z.H."/>
            <person name="Li M."/>
        </authorList>
    </citation>
    <scope>NUCLEOTIDE SEQUENCE [LARGE SCALE GENOMIC DNA]</scope>
    <source>
        <strain evidence="2">HyVt-493</strain>
    </source>
</reference>
<dbReference type="PANTHER" id="PTHR30050">
    <property type="entry name" value="CHROMOSOMAL REPLICATION INITIATOR PROTEIN DNAA"/>
    <property type="match status" value="1"/>
</dbReference>
<dbReference type="Gene3D" id="1.10.8.60">
    <property type="match status" value="1"/>
</dbReference>
<dbReference type="Pfam" id="PF22688">
    <property type="entry name" value="Hda_lid"/>
    <property type="match status" value="1"/>
</dbReference>
<comment type="caution">
    <text evidence="2">The sequence shown here is derived from an EMBL/GenBank/DDBJ whole genome shotgun (WGS) entry which is preliminary data.</text>
</comment>
<dbReference type="InterPro" id="IPR027417">
    <property type="entry name" value="P-loop_NTPase"/>
</dbReference>
<dbReference type="InterPro" id="IPR055199">
    <property type="entry name" value="Hda_lid"/>
</dbReference>
<dbReference type="SUPFAM" id="SSF52540">
    <property type="entry name" value="P-loop containing nucleoside triphosphate hydrolases"/>
    <property type="match status" value="1"/>
</dbReference>
<gene>
    <name evidence="2" type="primary">hda</name>
    <name evidence="2" type="ORF">ENJ51_09295</name>
</gene>
<name>A0A7V2WVD6_LEUMU</name>
<protein>
    <submittedName>
        <fullName evidence="2">DnaA regulatory inactivator Hda</fullName>
    </submittedName>
</protein>
<dbReference type="EMBL" id="DRMS01000345">
    <property type="protein sequence ID" value="HFC92993.1"/>
    <property type="molecule type" value="Genomic_DNA"/>
</dbReference>